<evidence type="ECO:0000256" key="1">
    <source>
        <dbReference type="ARBA" id="ARBA00023027"/>
    </source>
</evidence>
<dbReference type="RefSeq" id="WP_130480646.1">
    <property type="nucleotide sequence ID" value="NZ_SGWV01000007.1"/>
</dbReference>
<keyword evidence="1" id="KW-0520">NAD</keyword>
<dbReference type="OrthoDB" id="9769113at2"/>
<dbReference type="AlphaFoldDB" id="A0A4Q7LWL8"/>
<feature type="domain" description="NAD-dependent epimerase/dehydratase" evidence="2">
    <location>
        <begin position="4"/>
        <end position="244"/>
    </location>
</feature>
<dbReference type="PANTHER" id="PTHR43574">
    <property type="entry name" value="EPIMERASE-RELATED"/>
    <property type="match status" value="1"/>
</dbReference>
<gene>
    <name evidence="3" type="ORF">EV685_0802</name>
</gene>
<dbReference type="PRINTS" id="PR01713">
    <property type="entry name" value="NUCEPIMERASE"/>
</dbReference>
<dbReference type="InterPro" id="IPR036291">
    <property type="entry name" value="NAD(P)-bd_dom_sf"/>
</dbReference>
<evidence type="ECO:0000259" key="2">
    <source>
        <dbReference type="Pfam" id="PF01370"/>
    </source>
</evidence>
<evidence type="ECO:0000313" key="4">
    <source>
        <dbReference type="Proteomes" id="UP000293433"/>
    </source>
</evidence>
<sequence>MSSILVTGAAGFIGAHVARALALRGHRVTACDNFNAYYDPALKQARVQQLLWPAGVNVSHVDLTDPALTQRLVDASGAEVVLHLAAQAGVRMSVDRPLDYVQANLLGFGSVLEASRRAGIAHLLYASSSSVYGHREGEGEHGAKPFAETDRIDRPASFYAATKMANEAMAYATARVHGLPMTALRFFTVYGPWGRPDMACWLFAERIREGLPIRVFGKGQLVRDYTYVADTVEAVCRLIERGAPPPDAQGVPVETFNVGHSVPTTVNELVAGLEAAIGRTALIEHAPMQAGDVPHTESDPTRLRAAIGVWPRTSLAQGLAEFASWLAWWQQRGDGADAAMLQMPRPLPLAQAA</sequence>
<evidence type="ECO:0000313" key="3">
    <source>
        <dbReference type="EMBL" id="RZS58508.1"/>
    </source>
</evidence>
<dbReference type="EMBL" id="SGWV01000007">
    <property type="protein sequence ID" value="RZS58508.1"/>
    <property type="molecule type" value="Genomic_DNA"/>
</dbReference>
<keyword evidence="4" id="KW-1185">Reference proteome</keyword>
<accession>A0A4Q7LWL8</accession>
<dbReference type="Proteomes" id="UP000293433">
    <property type="component" value="Unassembled WGS sequence"/>
</dbReference>
<dbReference type="SUPFAM" id="SSF51735">
    <property type="entry name" value="NAD(P)-binding Rossmann-fold domains"/>
    <property type="match status" value="1"/>
</dbReference>
<dbReference type="InterPro" id="IPR001509">
    <property type="entry name" value="Epimerase_deHydtase"/>
</dbReference>
<dbReference type="Gene3D" id="3.40.50.720">
    <property type="entry name" value="NAD(P)-binding Rossmann-like Domain"/>
    <property type="match status" value="1"/>
</dbReference>
<organism evidence="3 4">
    <name type="scientific">Sphaerotilus mobilis</name>
    <dbReference type="NCBI Taxonomy" id="47994"/>
    <lineage>
        <taxon>Bacteria</taxon>
        <taxon>Pseudomonadati</taxon>
        <taxon>Pseudomonadota</taxon>
        <taxon>Betaproteobacteria</taxon>
        <taxon>Burkholderiales</taxon>
        <taxon>Sphaerotilaceae</taxon>
        <taxon>Sphaerotilus</taxon>
    </lineage>
</organism>
<protein>
    <submittedName>
        <fullName evidence="3">UDP-glucuronate 4-epimerase</fullName>
    </submittedName>
</protein>
<comment type="caution">
    <text evidence="3">The sequence shown here is derived from an EMBL/GenBank/DDBJ whole genome shotgun (WGS) entry which is preliminary data.</text>
</comment>
<reference evidence="3 4" key="1">
    <citation type="submission" date="2019-02" db="EMBL/GenBank/DDBJ databases">
        <title>Genomic Encyclopedia of Type Strains, Phase IV (KMG-IV): sequencing the most valuable type-strain genomes for metagenomic binning, comparative biology and taxonomic classification.</title>
        <authorList>
            <person name="Goeker M."/>
        </authorList>
    </citation>
    <scope>NUCLEOTIDE SEQUENCE [LARGE SCALE GENOMIC DNA]</scope>
    <source>
        <strain evidence="3 4">DSM 10617</strain>
    </source>
</reference>
<name>A0A4Q7LWL8_9BURK</name>
<dbReference type="Pfam" id="PF01370">
    <property type="entry name" value="Epimerase"/>
    <property type="match status" value="1"/>
</dbReference>
<proteinExistence type="predicted"/>